<sequence>MGALAQRRVLFAFPLRAHQTGKIALEVIMYYRHEKNPRHQTCLWWSLWKRDIPLHFGGEGKGFISFGLDRTDGSLVSLCTTVENDFSPYEVCLDRQMLRLILYSFTSFLRLVYLRQPCPGFFS</sequence>
<evidence type="ECO:0000313" key="2">
    <source>
        <dbReference type="Proteomes" id="UP000499080"/>
    </source>
</evidence>
<keyword evidence="2" id="KW-1185">Reference proteome</keyword>
<dbReference type="AlphaFoldDB" id="A0A4Y2K6C2"/>
<name>A0A4Y2K6C2_ARAVE</name>
<dbReference type="Proteomes" id="UP000499080">
    <property type="component" value="Unassembled WGS sequence"/>
</dbReference>
<reference evidence="1 2" key="1">
    <citation type="journal article" date="2019" name="Sci. Rep.">
        <title>Orb-weaving spider Araneus ventricosus genome elucidates the spidroin gene catalogue.</title>
        <authorList>
            <person name="Kono N."/>
            <person name="Nakamura H."/>
            <person name="Ohtoshi R."/>
            <person name="Moran D.A.P."/>
            <person name="Shinohara A."/>
            <person name="Yoshida Y."/>
            <person name="Fujiwara M."/>
            <person name="Mori M."/>
            <person name="Tomita M."/>
            <person name="Arakawa K."/>
        </authorList>
    </citation>
    <scope>NUCLEOTIDE SEQUENCE [LARGE SCALE GENOMIC DNA]</scope>
</reference>
<comment type="caution">
    <text evidence="1">The sequence shown here is derived from an EMBL/GenBank/DDBJ whole genome shotgun (WGS) entry which is preliminary data.</text>
</comment>
<protein>
    <submittedName>
        <fullName evidence="1">Uncharacterized protein</fullName>
    </submittedName>
</protein>
<evidence type="ECO:0000313" key="1">
    <source>
        <dbReference type="EMBL" id="GBM97764.1"/>
    </source>
</evidence>
<accession>A0A4Y2K6C2</accession>
<organism evidence="1 2">
    <name type="scientific">Araneus ventricosus</name>
    <name type="common">Orbweaver spider</name>
    <name type="synonym">Epeira ventricosa</name>
    <dbReference type="NCBI Taxonomy" id="182803"/>
    <lineage>
        <taxon>Eukaryota</taxon>
        <taxon>Metazoa</taxon>
        <taxon>Ecdysozoa</taxon>
        <taxon>Arthropoda</taxon>
        <taxon>Chelicerata</taxon>
        <taxon>Arachnida</taxon>
        <taxon>Araneae</taxon>
        <taxon>Araneomorphae</taxon>
        <taxon>Entelegynae</taxon>
        <taxon>Araneoidea</taxon>
        <taxon>Araneidae</taxon>
        <taxon>Araneus</taxon>
    </lineage>
</organism>
<gene>
    <name evidence="1" type="ORF">AVEN_142040_1</name>
</gene>
<dbReference type="EMBL" id="BGPR01193429">
    <property type="protein sequence ID" value="GBM97764.1"/>
    <property type="molecule type" value="Genomic_DNA"/>
</dbReference>
<proteinExistence type="predicted"/>